<organism evidence="2 3">
    <name type="scientific">Eumeta variegata</name>
    <name type="common">Bagworm moth</name>
    <name type="synonym">Eumeta japonica</name>
    <dbReference type="NCBI Taxonomy" id="151549"/>
    <lineage>
        <taxon>Eukaryota</taxon>
        <taxon>Metazoa</taxon>
        <taxon>Ecdysozoa</taxon>
        <taxon>Arthropoda</taxon>
        <taxon>Hexapoda</taxon>
        <taxon>Insecta</taxon>
        <taxon>Pterygota</taxon>
        <taxon>Neoptera</taxon>
        <taxon>Endopterygota</taxon>
        <taxon>Lepidoptera</taxon>
        <taxon>Glossata</taxon>
        <taxon>Ditrysia</taxon>
        <taxon>Tineoidea</taxon>
        <taxon>Psychidae</taxon>
        <taxon>Oiketicinae</taxon>
        <taxon>Eumeta</taxon>
    </lineage>
</organism>
<evidence type="ECO:0000313" key="2">
    <source>
        <dbReference type="EMBL" id="GBP15241.1"/>
    </source>
</evidence>
<dbReference type="OrthoDB" id="3626597at2759"/>
<keyword evidence="3" id="KW-1185">Reference proteome</keyword>
<comment type="caution">
    <text evidence="2">The sequence shown here is derived from an EMBL/GenBank/DDBJ whole genome shotgun (WGS) entry which is preliminary data.</text>
</comment>
<accession>A0A4C1TNL4</accession>
<feature type="compositionally biased region" description="Acidic residues" evidence="1">
    <location>
        <begin position="42"/>
        <end position="51"/>
    </location>
</feature>
<sequence length="129" mass="14735">MVVGSVMDSFAAKDNSDEEDSPYTQYTSYHNTLKQQQQYSSEDYDDDDYDANESSSSSLSNWFSSWFAFNRRNKKIGSTTVAPIKQKAIKAASSWLPSWLSFGANDRISTDTASNEDYDEYDSKYYDIN</sequence>
<gene>
    <name evidence="2" type="ORF">EVAR_73159_1</name>
</gene>
<dbReference type="AlphaFoldDB" id="A0A4C1TNL4"/>
<dbReference type="Proteomes" id="UP000299102">
    <property type="component" value="Unassembled WGS sequence"/>
</dbReference>
<dbReference type="EMBL" id="BGZK01005731">
    <property type="protein sequence ID" value="GBP15241.1"/>
    <property type="molecule type" value="Genomic_DNA"/>
</dbReference>
<feature type="region of interest" description="Disordered" evidence="1">
    <location>
        <begin position="1"/>
        <end position="58"/>
    </location>
</feature>
<proteinExistence type="predicted"/>
<evidence type="ECO:0000313" key="3">
    <source>
        <dbReference type="Proteomes" id="UP000299102"/>
    </source>
</evidence>
<feature type="compositionally biased region" description="Polar residues" evidence="1">
    <location>
        <begin position="22"/>
        <end position="39"/>
    </location>
</feature>
<name>A0A4C1TNL4_EUMVA</name>
<reference evidence="2 3" key="1">
    <citation type="journal article" date="2019" name="Commun. Biol.">
        <title>The bagworm genome reveals a unique fibroin gene that provides high tensile strength.</title>
        <authorList>
            <person name="Kono N."/>
            <person name="Nakamura H."/>
            <person name="Ohtoshi R."/>
            <person name="Tomita M."/>
            <person name="Numata K."/>
            <person name="Arakawa K."/>
        </authorList>
    </citation>
    <scope>NUCLEOTIDE SEQUENCE [LARGE SCALE GENOMIC DNA]</scope>
</reference>
<evidence type="ECO:0000256" key="1">
    <source>
        <dbReference type="SAM" id="MobiDB-lite"/>
    </source>
</evidence>
<protein>
    <submittedName>
        <fullName evidence="2">Uncharacterized protein</fullName>
    </submittedName>
</protein>